<accession>A0A1V9G2M1</accession>
<sequence>MRKTDLIPFLFLGMVACNDGGSKEGEKTADTATAATVDTTSHHPMADSANAVAPLPAIPEGAKVFFVNLKNGQKIKSPYKVKMGVSGIALDSAGVIKPASGHHHILIDAGDSLAAGTVVPKDSTHLHFGNAQKEAELKLTPGEHTITLQYADGIHRSYGGKLASSVKVTVQK</sequence>
<dbReference type="AlphaFoldDB" id="A0A1V9G2M1"/>
<dbReference type="PROSITE" id="PS51257">
    <property type="entry name" value="PROKAR_LIPOPROTEIN"/>
    <property type="match status" value="1"/>
</dbReference>
<protein>
    <recommendedName>
        <fullName evidence="1">DUF4399 domain-containing protein</fullName>
    </recommendedName>
</protein>
<evidence type="ECO:0000313" key="2">
    <source>
        <dbReference type="EMBL" id="OQP64895.1"/>
    </source>
</evidence>
<dbReference type="Proteomes" id="UP000192796">
    <property type="component" value="Unassembled WGS sequence"/>
</dbReference>
<name>A0A1V9G2M1_9BACT</name>
<keyword evidence="3" id="KW-1185">Reference proteome</keyword>
<proteinExistence type="predicted"/>
<evidence type="ECO:0000313" key="3">
    <source>
        <dbReference type="Proteomes" id="UP000192796"/>
    </source>
</evidence>
<dbReference type="EMBL" id="LVYD01000041">
    <property type="protein sequence ID" value="OQP64895.1"/>
    <property type="molecule type" value="Genomic_DNA"/>
</dbReference>
<comment type="caution">
    <text evidence="2">The sequence shown here is derived from an EMBL/GenBank/DDBJ whole genome shotgun (WGS) entry which is preliminary data.</text>
</comment>
<dbReference type="RefSeq" id="WP_081146729.1">
    <property type="nucleotide sequence ID" value="NZ_LVYD01000041.1"/>
</dbReference>
<dbReference type="InterPro" id="IPR025512">
    <property type="entry name" value="DUF4399"/>
</dbReference>
<feature type="domain" description="DUF4399" evidence="1">
    <location>
        <begin position="81"/>
        <end position="171"/>
    </location>
</feature>
<evidence type="ECO:0000259" key="1">
    <source>
        <dbReference type="Pfam" id="PF14347"/>
    </source>
</evidence>
<gene>
    <name evidence="2" type="ORF">A3860_19280</name>
</gene>
<dbReference type="Pfam" id="PF14347">
    <property type="entry name" value="DUF4399"/>
    <property type="match status" value="1"/>
</dbReference>
<organism evidence="2 3">
    <name type="scientific">Niastella vici</name>
    <dbReference type="NCBI Taxonomy" id="1703345"/>
    <lineage>
        <taxon>Bacteria</taxon>
        <taxon>Pseudomonadati</taxon>
        <taxon>Bacteroidota</taxon>
        <taxon>Chitinophagia</taxon>
        <taxon>Chitinophagales</taxon>
        <taxon>Chitinophagaceae</taxon>
        <taxon>Niastella</taxon>
    </lineage>
</organism>
<dbReference type="OrthoDB" id="531568at2"/>
<reference evidence="2 3" key="1">
    <citation type="submission" date="2016-03" db="EMBL/GenBank/DDBJ databases">
        <title>Niastella vici sp. nov., isolated from farmland soil.</title>
        <authorList>
            <person name="Chen L."/>
            <person name="Wang D."/>
            <person name="Yang S."/>
            <person name="Wang G."/>
        </authorList>
    </citation>
    <scope>NUCLEOTIDE SEQUENCE [LARGE SCALE GENOMIC DNA]</scope>
    <source>
        <strain evidence="2 3">DJ57</strain>
    </source>
</reference>